<accession>A0A0B3BW27</accession>
<evidence type="ECO:0000256" key="3">
    <source>
        <dbReference type="ARBA" id="ARBA00022670"/>
    </source>
</evidence>
<dbReference type="STRING" id="706570.PT85_16830"/>
<dbReference type="Gene3D" id="2.70.70.10">
    <property type="entry name" value="Glucose Permease (Domain IIA)"/>
    <property type="match status" value="1"/>
</dbReference>
<keyword evidence="7" id="KW-0482">Metalloprotease</keyword>
<dbReference type="GO" id="GO:0004222">
    <property type="term" value="F:metalloendopeptidase activity"/>
    <property type="evidence" value="ECO:0007669"/>
    <property type="project" value="TreeGrafter"/>
</dbReference>
<reference evidence="10 12" key="1">
    <citation type="submission" date="2014-11" db="EMBL/GenBank/DDBJ databases">
        <title>Genome sequence of Pseudomonas tuomuerensis JCM 14085.</title>
        <authorList>
            <person name="Shin S.-K."/>
            <person name="Yi H."/>
        </authorList>
    </citation>
    <scope>NUCLEOTIDE SEQUENCE [LARGE SCALE GENOMIC DNA]</scope>
    <source>
        <strain evidence="10 12">JCM 14085</strain>
    </source>
</reference>
<dbReference type="FunFam" id="2.70.70.10:FF:000002">
    <property type="entry name" value="Murein DD-endopeptidase MepM"/>
    <property type="match status" value="1"/>
</dbReference>
<evidence type="ECO:0000313" key="12">
    <source>
        <dbReference type="Proteomes" id="UP000030980"/>
    </source>
</evidence>
<dbReference type="Proteomes" id="UP000030980">
    <property type="component" value="Unassembled WGS sequence"/>
</dbReference>
<name>A0A0B3BW27_9PSED</name>
<dbReference type="Gene3D" id="3.10.450.350">
    <property type="match status" value="2"/>
</dbReference>
<evidence type="ECO:0000313" key="13">
    <source>
        <dbReference type="Proteomes" id="UP000186079"/>
    </source>
</evidence>
<gene>
    <name evidence="10" type="ORF">PT85_16830</name>
    <name evidence="11" type="ORF">SAMN05421672_1142</name>
</gene>
<evidence type="ECO:0000259" key="9">
    <source>
        <dbReference type="Pfam" id="PF19425"/>
    </source>
</evidence>
<dbReference type="OrthoDB" id="9805070at2"/>
<comment type="subcellular location">
    <subcellularLocation>
        <location evidence="2">Cell envelope</location>
    </subcellularLocation>
</comment>
<dbReference type="CDD" id="cd12797">
    <property type="entry name" value="M23_peptidase"/>
    <property type="match status" value="1"/>
</dbReference>
<reference evidence="11 13" key="2">
    <citation type="submission" date="2017-01" db="EMBL/GenBank/DDBJ databases">
        <authorList>
            <person name="Mah S.A."/>
            <person name="Swanson W.J."/>
            <person name="Moy G.W."/>
            <person name="Vacquier V.D."/>
        </authorList>
    </citation>
    <scope>NUCLEOTIDE SEQUENCE [LARGE SCALE GENOMIC DNA]</scope>
    <source>
        <strain evidence="11 13">ATCC 29606</strain>
    </source>
</reference>
<evidence type="ECO:0000256" key="2">
    <source>
        <dbReference type="ARBA" id="ARBA00004196"/>
    </source>
</evidence>
<evidence type="ECO:0000256" key="5">
    <source>
        <dbReference type="ARBA" id="ARBA00022801"/>
    </source>
</evidence>
<dbReference type="GO" id="GO:0006508">
    <property type="term" value="P:proteolysis"/>
    <property type="evidence" value="ECO:0007669"/>
    <property type="project" value="UniProtKB-KW"/>
</dbReference>
<dbReference type="RefSeq" id="WP_027590658.1">
    <property type="nucleotide sequence ID" value="NZ_FMUP01000010.1"/>
</dbReference>
<keyword evidence="6" id="KW-0862">Zinc</keyword>
<evidence type="ECO:0000313" key="10">
    <source>
        <dbReference type="EMBL" id="KHO63612.1"/>
    </source>
</evidence>
<evidence type="ECO:0000256" key="4">
    <source>
        <dbReference type="ARBA" id="ARBA00022723"/>
    </source>
</evidence>
<dbReference type="PANTHER" id="PTHR21666:SF288">
    <property type="entry name" value="CELL DIVISION PROTEIN YTFB"/>
    <property type="match status" value="1"/>
</dbReference>
<dbReference type="InterPro" id="IPR050570">
    <property type="entry name" value="Cell_wall_metabolism_enzyme"/>
</dbReference>
<dbReference type="SUPFAM" id="SSF51261">
    <property type="entry name" value="Duplicated hybrid motif"/>
    <property type="match status" value="1"/>
</dbReference>
<dbReference type="GO" id="GO:0046872">
    <property type="term" value="F:metal ion binding"/>
    <property type="evidence" value="ECO:0007669"/>
    <property type="project" value="UniProtKB-KW"/>
</dbReference>
<evidence type="ECO:0000256" key="1">
    <source>
        <dbReference type="ARBA" id="ARBA00001947"/>
    </source>
</evidence>
<feature type="domain" description="Csd3-like second N-terminal" evidence="9">
    <location>
        <begin position="188"/>
        <end position="306"/>
    </location>
</feature>
<dbReference type="EMBL" id="JTAK01000009">
    <property type="protein sequence ID" value="KHO63612.1"/>
    <property type="molecule type" value="Genomic_DNA"/>
</dbReference>
<protein>
    <submittedName>
        <fullName evidence="11">Murein DD-endopeptidase MepM and murein hydrolase activator NlpD, contain LysM domain</fullName>
    </submittedName>
    <submittedName>
        <fullName evidence="10">Peptidase M23</fullName>
    </submittedName>
</protein>
<dbReference type="Proteomes" id="UP000186079">
    <property type="component" value="Unassembled WGS sequence"/>
</dbReference>
<keyword evidence="12" id="KW-1185">Reference proteome</keyword>
<evidence type="ECO:0000259" key="8">
    <source>
        <dbReference type="Pfam" id="PF01551"/>
    </source>
</evidence>
<keyword evidence="3" id="KW-0645">Protease</keyword>
<dbReference type="Pfam" id="PF01551">
    <property type="entry name" value="Peptidase_M23"/>
    <property type="match status" value="1"/>
</dbReference>
<evidence type="ECO:0000313" key="11">
    <source>
        <dbReference type="EMBL" id="SIR06329.1"/>
    </source>
</evidence>
<keyword evidence="5 11" id="KW-0378">Hydrolase</keyword>
<dbReference type="AlphaFoldDB" id="A0A0B3BW27"/>
<feature type="domain" description="M23ase beta-sheet core" evidence="8">
    <location>
        <begin position="319"/>
        <end position="415"/>
    </location>
</feature>
<comment type="cofactor">
    <cofactor evidence="1">
        <name>Zn(2+)</name>
        <dbReference type="ChEBI" id="CHEBI:29105"/>
    </cofactor>
</comment>
<dbReference type="PANTHER" id="PTHR21666">
    <property type="entry name" value="PEPTIDASE-RELATED"/>
    <property type="match status" value="1"/>
</dbReference>
<sequence>MQPLKTRRPLYPKGHLLAASGIAALLSLALLVFPSREVEAKKTYLSQELELAHSSFLQEAVPPTSPLELEEPQEDPFAQIASEEGANEPEVPWQMRVTVSRGDTLSTIFSQVGLSAGLLHEMLNSSKEARQLGRIREGQELDFHFSPDGQLQRLSSPLSQLETIQIQKTETGYTFERVLADPEMRQAYAHATITSSLFDAANQAGLSHSLIMDLANVFGYDIDFAMDIREGDEFDVLYEQKTLNDEVVGSGAILAARFVNRGTTYTAVRYTTSKGETGYYTAEGNNVRKAFIRTPVDFARISSRFSKGRKHPILNKIRAHKGVDYAAPRGTPIKAAGDGKVILAGTKGGYGNTVVIQHGSRYRTLYAHMQGFAKNVRTGSTVKQGQIIGYIGTTGLSTGPHLHYEFQVNGTHVDPLSQKQLIADPLSGKEKQRFLQHSTPLMAQLNQERSVMLARKD</sequence>
<proteinExistence type="predicted"/>
<dbReference type="InterPro" id="IPR016047">
    <property type="entry name" value="M23ase_b-sheet_dom"/>
</dbReference>
<dbReference type="InterPro" id="IPR045834">
    <property type="entry name" value="Csd3_N2"/>
</dbReference>
<dbReference type="EMBL" id="FTMC01000014">
    <property type="protein sequence ID" value="SIR06329.1"/>
    <property type="molecule type" value="Genomic_DNA"/>
</dbReference>
<dbReference type="GO" id="GO:0030313">
    <property type="term" value="C:cell envelope"/>
    <property type="evidence" value="ECO:0007669"/>
    <property type="project" value="UniProtKB-SubCell"/>
</dbReference>
<organism evidence="10 12">
    <name type="scientific">Pseudomonas flexibilis</name>
    <dbReference type="NCBI Taxonomy" id="706570"/>
    <lineage>
        <taxon>Bacteria</taxon>
        <taxon>Pseudomonadati</taxon>
        <taxon>Pseudomonadota</taxon>
        <taxon>Gammaproteobacteria</taxon>
        <taxon>Pseudomonadales</taxon>
        <taxon>Pseudomonadaceae</taxon>
        <taxon>Pseudomonas</taxon>
    </lineage>
</organism>
<evidence type="ECO:0000256" key="6">
    <source>
        <dbReference type="ARBA" id="ARBA00022833"/>
    </source>
</evidence>
<keyword evidence="4" id="KW-0479">Metal-binding</keyword>
<dbReference type="InterPro" id="IPR011055">
    <property type="entry name" value="Dup_hybrid_motif"/>
</dbReference>
<evidence type="ECO:0000256" key="7">
    <source>
        <dbReference type="ARBA" id="ARBA00023049"/>
    </source>
</evidence>
<dbReference type="Pfam" id="PF19425">
    <property type="entry name" value="Csd3_N2"/>
    <property type="match status" value="1"/>
</dbReference>